<protein>
    <submittedName>
        <fullName evidence="4">Fumarylacetoacetate hydrolase family protein</fullName>
    </submittedName>
</protein>
<reference evidence="4 5" key="1">
    <citation type="submission" date="2019-07" db="EMBL/GenBank/DDBJ databases">
        <title>Allobacillus sp. nov. SKP isolated from shrimp paste of Euphausiacea.</title>
        <authorList>
            <person name="Kanchanasin P."/>
            <person name="Tanasupawat S."/>
            <person name="Shi W."/>
            <person name="Wu L."/>
            <person name="Ma J."/>
        </authorList>
    </citation>
    <scope>NUCLEOTIDE SEQUENCE [LARGE SCALE GENOMIC DNA]</scope>
    <source>
        <strain evidence="4 5">SKP4-8</strain>
    </source>
</reference>
<comment type="caution">
    <text evidence="4">The sequence shown here is derived from an EMBL/GenBank/DDBJ whole genome shotgun (WGS) entry which is preliminary data.</text>
</comment>
<dbReference type="GO" id="GO:0018773">
    <property type="term" value="F:acetylpyruvate hydrolase activity"/>
    <property type="evidence" value="ECO:0007669"/>
    <property type="project" value="TreeGrafter"/>
</dbReference>
<feature type="domain" description="Fumarylacetoacetase-like C-terminal" evidence="3">
    <location>
        <begin position="72"/>
        <end position="281"/>
    </location>
</feature>
<dbReference type="OrthoDB" id="9805307at2"/>
<dbReference type="GO" id="GO:0046872">
    <property type="term" value="F:metal ion binding"/>
    <property type="evidence" value="ECO:0007669"/>
    <property type="project" value="UniProtKB-KW"/>
</dbReference>
<evidence type="ECO:0000256" key="2">
    <source>
        <dbReference type="ARBA" id="ARBA00022723"/>
    </source>
</evidence>
<evidence type="ECO:0000256" key="1">
    <source>
        <dbReference type="ARBA" id="ARBA00010211"/>
    </source>
</evidence>
<keyword evidence="2" id="KW-0479">Metal-binding</keyword>
<dbReference type="AlphaFoldDB" id="A0A556PR13"/>
<dbReference type="SUPFAM" id="SSF56529">
    <property type="entry name" value="FAH"/>
    <property type="match status" value="1"/>
</dbReference>
<evidence type="ECO:0000259" key="3">
    <source>
        <dbReference type="Pfam" id="PF01557"/>
    </source>
</evidence>
<name>A0A556PR13_9BACI</name>
<comment type="similarity">
    <text evidence="1">Belongs to the FAH family.</text>
</comment>
<dbReference type="GO" id="GO:0019752">
    <property type="term" value="P:carboxylic acid metabolic process"/>
    <property type="evidence" value="ECO:0007669"/>
    <property type="project" value="UniProtKB-ARBA"/>
</dbReference>
<dbReference type="Gene3D" id="3.90.850.10">
    <property type="entry name" value="Fumarylacetoacetase-like, C-terminal domain"/>
    <property type="match status" value="1"/>
</dbReference>
<dbReference type="GO" id="GO:0016853">
    <property type="term" value="F:isomerase activity"/>
    <property type="evidence" value="ECO:0007669"/>
    <property type="project" value="UniProtKB-ARBA"/>
</dbReference>
<dbReference type="RefSeq" id="WP_144087991.1">
    <property type="nucleotide sequence ID" value="NZ_VMHE01000003.1"/>
</dbReference>
<accession>A0A556PR13</accession>
<sequence length="284" mass="32055">MKFIAFETDHQHYWGVLQGDRIDYYPKLVELFPTLLSVIQGFQFVDFENKMKHSISIDEVNVRPPYIPEKNIISVGKNYRDHAIEMDENRDEKAVPKDPVIFSKSPTSIIANGETVDPHEAITSELDYEGELAVIIGKQGVNFSEEKALDHVFGYTILNDISARDLQKRHKQFFRAKSLDTFGPMGPVLVTKDEVAQPDNLSIRTYVNDEMRQDGNTKDMIFNVPHLLSLLSTGMTLYPGDIITTGTPSGVGKGYQPPKFLKKGDNVRVEIERIGALENPIGEQ</sequence>
<evidence type="ECO:0000313" key="4">
    <source>
        <dbReference type="EMBL" id="TSJ66830.1"/>
    </source>
</evidence>
<dbReference type="Pfam" id="PF01557">
    <property type="entry name" value="FAA_hydrolase"/>
    <property type="match status" value="1"/>
</dbReference>
<dbReference type="FunFam" id="3.90.850.10:FF:000002">
    <property type="entry name" value="2-hydroxyhepta-2,4-diene-1,7-dioate isomerase"/>
    <property type="match status" value="1"/>
</dbReference>
<dbReference type="InterPro" id="IPR036663">
    <property type="entry name" value="Fumarylacetoacetase_C_sf"/>
</dbReference>
<gene>
    <name evidence="4" type="ORF">FPQ13_03810</name>
</gene>
<dbReference type="EMBL" id="VMHE01000003">
    <property type="protein sequence ID" value="TSJ66830.1"/>
    <property type="molecule type" value="Genomic_DNA"/>
</dbReference>
<keyword evidence="5" id="KW-1185">Reference proteome</keyword>
<dbReference type="InterPro" id="IPR011234">
    <property type="entry name" value="Fumarylacetoacetase-like_C"/>
</dbReference>
<dbReference type="Proteomes" id="UP000316425">
    <property type="component" value="Unassembled WGS sequence"/>
</dbReference>
<dbReference type="PANTHER" id="PTHR11820:SF7">
    <property type="entry name" value="ACYLPYRUVASE FAHD1, MITOCHONDRIAL"/>
    <property type="match status" value="1"/>
</dbReference>
<organism evidence="4 5">
    <name type="scientific">Allobacillus salarius</name>
    <dbReference type="NCBI Taxonomy" id="1955272"/>
    <lineage>
        <taxon>Bacteria</taxon>
        <taxon>Bacillati</taxon>
        <taxon>Bacillota</taxon>
        <taxon>Bacilli</taxon>
        <taxon>Bacillales</taxon>
        <taxon>Bacillaceae</taxon>
        <taxon>Allobacillus</taxon>
    </lineage>
</organism>
<proteinExistence type="inferred from homology"/>
<evidence type="ECO:0000313" key="5">
    <source>
        <dbReference type="Proteomes" id="UP000316425"/>
    </source>
</evidence>
<keyword evidence="4" id="KW-0378">Hydrolase</keyword>
<dbReference type="PANTHER" id="PTHR11820">
    <property type="entry name" value="ACYLPYRUVASE"/>
    <property type="match status" value="1"/>
</dbReference>